<evidence type="ECO:0000313" key="1">
    <source>
        <dbReference type="EMBL" id="GAG61356.1"/>
    </source>
</evidence>
<accession>X1AN90</accession>
<dbReference type="AlphaFoldDB" id="X1AN90"/>
<sequence>QLHSPLPGQRLREPQPLFSKLDEKVAEEETKRLGQAPG</sequence>
<name>X1AN90_9ZZZZ</name>
<feature type="non-terminal residue" evidence="1">
    <location>
        <position position="1"/>
    </location>
</feature>
<reference evidence="1" key="1">
    <citation type="journal article" date="2014" name="Front. Microbiol.">
        <title>High frequency of phylogenetically diverse reductive dehalogenase-homologous genes in deep subseafloor sedimentary metagenomes.</title>
        <authorList>
            <person name="Kawai M."/>
            <person name="Futagami T."/>
            <person name="Toyoda A."/>
            <person name="Takaki Y."/>
            <person name="Nishi S."/>
            <person name="Hori S."/>
            <person name="Arai W."/>
            <person name="Tsubouchi T."/>
            <person name="Morono Y."/>
            <person name="Uchiyama I."/>
            <person name="Ito T."/>
            <person name="Fujiyama A."/>
            <person name="Inagaki F."/>
            <person name="Takami H."/>
        </authorList>
    </citation>
    <scope>NUCLEOTIDE SEQUENCE</scope>
    <source>
        <strain evidence="1">Expedition CK06-06</strain>
    </source>
</reference>
<proteinExistence type="predicted"/>
<dbReference type="EMBL" id="BART01006317">
    <property type="protein sequence ID" value="GAG61356.1"/>
    <property type="molecule type" value="Genomic_DNA"/>
</dbReference>
<comment type="caution">
    <text evidence="1">The sequence shown here is derived from an EMBL/GenBank/DDBJ whole genome shotgun (WGS) entry which is preliminary data.</text>
</comment>
<protein>
    <submittedName>
        <fullName evidence="1">Uncharacterized protein</fullName>
    </submittedName>
</protein>
<organism evidence="1">
    <name type="scientific">marine sediment metagenome</name>
    <dbReference type="NCBI Taxonomy" id="412755"/>
    <lineage>
        <taxon>unclassified sequences</taxon>
        <taxon>metagenomes</taxon>
        <taxon>ecological metagenomes</taxon>
    </lineage>
</organism>
<gene>
    <name evidence="1" type="ORF">S01H4_14406</name>
</gene>